<feature type="transmembrane region" description="Helical" evidence="1">
    <location>
        <begin position="471"/>
        <end position="495"/>
    </location>
</feature>
<keyword evidence="1" id="KW-1133">Transmembrane helix</keyword>
<gene>
    <name evidence="3" type="ORF">GLP15_16</name>
</gene>
<dbReference type="Gene3D" id="2.10.220.10">
    <property type="entry name" value="Hormone Receptor, Insulin-like Growth Factor Receptor 1, Chain A, domain 2"/>
    <property type="match status" value="1"/>
</dbReference>
<dbReference type="PANTHER" id="PTHR23275">
    <property type="entry name" value="CABRIOLET.-RELATED"/>
    <property type="match status" value="1"/>
</dbReference>
<protein>
    <submittedName>
        <fullName evidence="3">VSP</fullName>
    </submittedName>
</protein>
<evidence type="ECO:0000256" key="1">
    <source>
        <dbReference type="SAM" id="Phobius"/>
    </source>
</evidence>
<name>E1F0N0_GIAIA</name>
<dbReference type="PANTHER" id="PTHR23275:SF100">
    <property type="entry name" value="EGF-LIKE DOMAIN-CONTAINING PROTEIN"/>
    <property type="match status" value="1"/>
</dbReference>
<accession>E1F0N0</accession>
<dbReference type="InterPro" id="IPR052798">
    <property type="entry name" value="Giardia_VSA"/>
</dbReference>
<feature type="chain" id="PRO_5003144936" evidence="2">
    <location>
        <begin position="18"/>
        <end position="500"/>
    </location>
</feature>
<keyword evidence="1" id="KW-0812">Transmembrane</keyword>
<feature type="signal peptide" evidence="2">
    <location>
        <begin position="1"/>
        <end position="17"/>
    </location>
</feature>
<dbReference type="SUPFAM" id="SSF57184">
    <property type="entry name" value="Growth factor receptor domain"/>
    <property type="match status" value="3"/>
</dbReference>
<dbReference type="VEuPathDB" id="GiardiaDB:GLP15_16"/>
<evidence type="ECO:0000313" key="3">
    <source>
        <dbReference type="EMBL" id="EFO63960.1"/>
    </source>
</evidence>
<dbReference type="EMBL" id="ACVC01000109">
    <property type="protein sequence ID" value="EFO63960.1"/>
    <property type="molecule type" value="Genomic_DNA"/>
</dbReference>
<dbReference type="InterPro" id="IPR005127">
    <property type="entry name" value="Giardia_VSP"/>
</dbReference>
<keyword evidence="2" id="KW-0732">Signal</keyword>
<evidence type="ECO:0000313" key="4">
    <source>
        <dbReference type="Proteomes" id="UP000008974"/>
    </source>
</evidence>
<keyword evidence="1" id="KW-0472">Membrane</keyword>
<dbReference type="Proteomes" id="UP000008974">
    <property type="component" value="Unassembled WGS sequence"/>
</dbReference>
<dbReference type="InterPro" id="IPR009030">
    <property type="entry name" value="Growth_fac_rcpt_cys_sf"/>
</dbReference>
<dbReference type="AlphaFoldDB" id="E1F0N0"/>
<comment type="caution">
    <text evidence="3">The sequence shown here is derived from an EMBL/GenBank/DDBJ whole genome shotgun (WGS) entry which is preliminary data.</text>
</comment>
<dbReference type="OrthoDB" id="300641at2759"/>
<dbReference type="InterPro" id="IPR006212">
    <property type="entry name" value="Furin_repeat"/>
</dbReference>
<dbReference type="Pfam" id="PF03302">
    <property type="entry name" value="VSP"/>
    <property type="match status" value="2"/>
</dbReference>
<dbReference type="SMART" id="SM00261">
    <property type="entry name" value="FU"/>
    <property type="match status" value="5"/>
</dbReference>
<proteinExistence type="predicted"/>
<evidence type="ECO:0000256" key="2">
    <source>
        <dbReference type="SAM" id="SignalP"/>
    </source>
</evidence>
<organism evidence="3 4">
    <name type="scientific">Giardia intestinalis (strain P15)</name>
    <name type="common">Giardia lamblia</name>
    <dbReference type="NCBI Taxonomy" id="658858"/>
    <lineage>
        <taxon>Eukaryota</taxon>
        <taxon>Metamonada</taxon>
        <taxon>Diplomonadida</taxon>
        <taxon>Hexamitidae</taxon>
        <taxon>Giardiinae</taxon>
        <taxon>Giardia</taxon>
    </lineage>
</organism>
<reference evidence="3 4" key="1">
    <citation type="journal article" date="2010" name="BMC Genomics">
        <title>Genome analysis and comparative genomics of a Giardia intestinalis assemblage E isolate.</title>
        <authorList>
            <person name="Jerlstrom-Hultqvist J."/>
            <person name="Franzen O."/>
            <person name="Ankarklev J."/>
            <person name="Xu F."/>
            <person name="Nohynkova E."/>
            <person name="Andersson J.O."/>
            <person name="Svard S.G."/>
            <person name="Andersson B."/>
        </authorList>
    </citation>
    <scope>NUCLEOTIDE SEQUENCE [LARGE SCALE GENOMIC DNA]</scope>
    <source>
        <strain evidence="3 4">P15</strain>
    </source>
</reference>
<sequence>MFAKLIFISLILQLTEAIRPAGRIESGNACPTLDGAGCKTCDSSSGEELCVTCKQDTDFLQLDKKSCRASCTGDGVIEDSGVNPKVCKCDADKGYQLQGGACVKGQNNACPTLDGAGCKTCDSSSGEELCVTCKQDTDFLQLDKKSCRASCTGDGVIEDSGVNPKVCKCDADKGYQLQGGACVKTQPSACKTENCQECTNKGAADEVCTKCNPTHYLTPTNQCVPDCTAIKGYYGDANEKKCKACNPECAECVGPVNSQCSACPASKALTYGDSTYPNLGGTCGDACTADKNGCKVCGAKIGGTDYCSQCSGTQVPINGVCVENASGRATLCTAKGDGTCASCAAGDLLKDGGCYKTDRLPGRSICTTASNNKCTKCANGLNADGNGVCGECHSTCATCSAAGAADKCKTCATGHYKENADNSADGTCKRCSEKIPGCKQCTSSSADSVICLESEAGTGGSVNKSGLSTGAIAGIAVAVVIVVGGLVGFLCWWFLCRGKA</sequence>